<evidence type="ECO:0000259" key="3">
    <source>
        <dbReference type="PROSITE" id="PS50835"/>
    </source>
</evidence>
<name>A0ABQ7SDE3_9ACAR</name>
<dbReference type="SMART" id="SM00408">
    <property type="entry name" value="IGc2"/>
    <property type="match status" value="2"/>
</dbReference>
<dbReference type="Pfam" id="PF07679">
    <property type="entry name" value="I-set"/>
    <property type="match status" value="2"/>
</dbReference>
<evidence type="ECO:0000256" key="1">
    <source>
        <dbReference type="SAM" id="Coils"/>
    </source>
</evidence>
<dbReference type="InterPro" id="IPR036179">
    <property type="entry name" value="Ig-like_dom_sf"/>
</dbReference>
<comment type="caution">
    <text evidence="4">The sequence shown here is derived from an EMBL/GenBank/DDBJ whole genome shotgun (WGS) entry which is preliminary data.</text>
</comment>
<dbReference type="SMART" id="SM00409">
    <property type="entry name" value="IG"/>
    <property type="match status" value="2"/>
</dbReference>
<dbReference type="Proteomes" id="UP000825002">
    <property type="component" value="Unassembled WGS sequence"/>
</dbReference>
<dbReference type="InterPro" id="IPR003598">
    <property type="entry name" value="Ig_sub2"/>
</dbReference>
<dbReference type="PANTHER" id="PTHR47633">
    <property type="entry name" value="IMMUNOGLOBULIN"/>
    <property type="match status" value="1"/>
</dbReference>
<feature type="non-terminal residue" evidence="4">
    <location>
        <position position="1191"/>
    </location>
</feature>
<evidence type="ECO:0000256" key="2">
    <source>
        <dbReference type="SAM" id="MobiDB-lite"/>
    </source>
</evidence>
<dbReference type="InterPro" id="IPR003599">
    <property type="entry name" value="Ig_sub"/>
</dbReference>
<protein>
    <submittedName>
        <fullName evidence="4">Muscle M-line assembly protein unc-89</fullName>
    </submittedName>
</protein>
<feature type="compositionally biased region" description="Polar residues" evidence="2">
    <location>
        <begin position="1"/>
        <end position="14"/>
    </location>
</feature>
<keyword evidence="1" id="KW-0175">Coiled coil</keyword>
<dbReference type="InterPro" id="IPR013783">
    <property type="entry name" value="Ig-like_fold"/>
</dbReference>
<dbReference type="PROSITE" id="PS50835">
    <property type="entry name" value="IG_LIKE"/>
    <property type="match status" value="1"/>
</dbReference>
<dbReference type="Gene3D" id="1.20.58.60">
    <property type="match status" value="2"/>
</dbReference>
<dbReference type="InterPro" id="IPR007110">
    <property type="entry name" value="Ig-like_dom"/>
</dbReference>
<dbReference type="SUPFAM" id="SSF48726">
    <property type="entry name" value="Immunoglobulin"/>
    <property type="match status" value="2"/>
</dbReference>
<dbReference type="InterPro" id="IPR013098">
    <property type="entry name" value="Ig_I-set"/>
</dbReference>
<feature type="region of interest" description="Disordered" evidence="2">
    <location>
        <begin position="1"/>
        <end position="69"/>
    </location>
</feature>
<evidence type="ECO:0000313" key="5">
    <source>
        <dbReference type="Proteomes" id="UP000825002"/>
    </source>
</evidence>
<dbReference type="SMART" id="SM00150">
    <property type="entry name" value="SPEC"/>
    <property type="match status" value="2"/>
</dbReference>
<dbReference type="SUPFAM" id="SSF46966">
    <property type="entry name" value="Spectrin repeat"/>
    <property type="match status" value="2"/>
</dbReference>
<feature type="region of interest" description="Disordered" evidence="2">
    <location>
        <begin position="1016"/>
        <end position="1098"/>
    </location>
</feature>
<evidence type="ECO:0000313" key="4">
    <source>
        <dbReference type="EMBL" id="KAG9511412.1"/>
    </source>
</evidence>
<feature type="compositionally biased region" description="Polar residues" evidence="2">
    <location>
        <begin position="1037"/>
        <end position="1074"/>
    </location>
</feature>
<accession>A0ABQ7SDE3</accession>
<gene>
    <name evidence="4" type="primary">unc-89</name>
    <name evidence="4" type="ORF">GZH46_00006</name>
</gene>
<organism evidence="4 5">
    <name type="scientific">Fragariocoptes setiger</name>
    <dbReference type="NCBI Taxonomy" id="1670756"/>
    <lineage>
        <taxon>Eukaryota</taxon>
        <taxon>Metazoa</taxon>
        <taxon>Ecdysozoa</taxon>
        <taxon>Arthropoda</taxon>
        <taxon>Chelicerata</taxon>
        <taxon>Arachnida</taxon>
        <taxon>Acari</taxon>
        <taxon>Acariformes</taxon>
        <taxon>Trombidiformes</taxon>
        <taxon>Prostigmata</taxon>
        <taxon>Eupodina</taxon>
        <taxon>Eriophyoidea</taxon>
        <taxon>Phytoptidae</taxon>
        <taxon>Fragariocoptes</taxon>
    </lineage>
</organism>
<keyword evidence="5" id="KW-1185">Reference proteome</keyword>
<sequence>MDQLSFNDSSTHSMSLARHQMQAKRFASERDDMSTSLSASLTPVPPSHTRTTPSVRVFPPSSTDVASSSNLKQMSAYESSLVIVEDLERIFPQLMQQSPQHDSPSQQQHAHHGTSSFAYTNAKETPIIHDCWPENERTMGNDRATTISTITCKSGNSRIVVALLKERQEFQLKIQEMKPDILDIGKNPQDAVVVRNEHQKLIRNLKAQNETPVDNLMRQYEKIMKSEAGHNENNEIYGFMAENLQCCWQALLNQLQHRANLLDDAIRFYETTDELSHLCHLGEQEVDSIIPAAIDAIKDHREMIEQKLSRLNQINSSIVRTYDLALEYKQRLVNSIEQISATNLGDSRHRRLERHARALIDYIEAYLNPLKVRRQQFDLIYRSKRQLLTNVSANARSFVDRSNVREYSTMFTATDTTTTNKEDDEEEERRKYEEFNRLKIISAMGPKSVHDLEQLEAWLQKKINQLNSPQLASLGLTAPSTRSILDKHQQILLECQEIYASAQKLPTNAATATRDNRFCDDNGLLNRQEAFVTLVKNTIANIKLRNNWLQKTHDFYLNAKEAMTDIQTLLTRLEIDHSLQSVQWANDELAMKDVSSIVASGATILSEISQLQQQQQQQSSTRSNLDINHNMITNGVRCVIDQLNQHHLRLKQQIGERRHALLNEDTDKISRSFIAQCHYLHTWLRDHLGAELLKHQSMGVNQVQIKQYCDKHQELQNTVQNKTLDVEALLRSFPTLVKQVKINSAAIQAATDELRQDWIELNNCLVRRLELAKKYLNVHQTVARLEKDFAYIESRINSGSTRSQLDRPEEDIVQTINQTSLQLTNTARNFIFDAERSLKETVVKDARQTYDFDVRTAIDTVKDLVNGFNQKKQDLMNQYERMLHETNEQELRPQFKRSLPAQIVAKPNSTVELECETSIVCPIEWSKDDDQPIPANIDHKIVAQGKRHKLVINNFTPNCCGVYSAKSSQDNHDAPIVTSARIELDTIQPATTINRIETINNSQTSTVSTNVTRHKTLAQHQQQQQVPEIRGPRAWTPESSTSTASQWRSVQTSNRNDQASDNSVGGAHSNQLSPHTYYDGGRRSPSKSPFEGPSQAPKFVQPLHDITVPGDGKAELVCTVVSNPAPTIEWFHGGKKIAETKNMKLSCWPKGGACKLTIDHIGQRTYGEYLCRASNRFGCCETSYRIDAYRR</sequence>
<feature type="coiled-coil region" evidence="1">
    <location>
        <begin position="865"/>
        <end position="892"/>
    </location>
</feature>
<dbReference type="EMBL" id="JAIFTH010000003">
    <property type="protein sequence ID" value="KAG9511412.1"/>
    <property type="molecule type" value="Genomic_DNA"/>
</dbReference>
<dbReference type="Gene3D" id="2.60.40.10">
    <property type="entry name" value="Immunoglobulins"/>
    <property type="match status" value="2"/>
</dbReference>
<feature type="domain" description="Ig-like" evidence="3">
    <location>
        <begin position="1097"/>
        <end position="1187"/>
    </location>
</feature>
<dbReference type="InterPro" id="IPR018159">
    <property type="entry name" value="Spectrin/alpha-actinin"/>
</dbReference>
<proteinExistence type="predicted"/>
<feature type="compositionally biased region" description="Polar residues" evidence="2">
    <location>
        <begin position="48"/>
        <end position="69"/>
    </location>
</feature>
<reference evidence="4 5" key="1">
    <citation type="submission" date="2020-10" db="EMBL/GenBank/DDBJ databases">
        <authorList>
            <person name="Klimov P.B."/>
            <person name="Dyachkov S.M."/>
            <person name="Chetverikov P.E."/>
        </authorList>
    </citation>
    <scope>NUCLEOTIDE SEQUENCE [LARGE SCALE GENOMIC DNA]</scope>
    <source>
        <strain evidence="4">BMOC 18-1129-001#AD2665</strain>
        <tissue evidence="4">Entire mites</tissue>
    </source>
</reference>